<organism evidence="3 4">
    <name type="scientific">Magallana gigas</name>
    <name type="common">Pacific oyster</name>
    <name type="synonym">Crassostrea gigas</name>
    <dbReference type="NCBI Taxonomy" id="29159"/>
    <lineage>
        <taxon>Eukaryota</taxon>
        <taxon>Metazoa</taxon>
        <taxon>Spiralia</taxon>
        <taxon>Lophotrochozoa</taxon>
        <taxon>Mollusca</taxon>
        <taxon>Bivalvia</taxon>
        <taxon>Autobranchia</taxon>
        <taxon>Pteriomorphia</taxon>
        <taxon>Ostreida</taxon>
        <taxon>Ostreoidea</taxon>
        <taxon>Ostreidae</taxon>
        <taxon>Magallana</taxon>
    </lineage>
</organism>
<evidence type="ECO:0000259" key="2">
    <source>
        <dbReference type="PROSITE" id="PS50042"/>
    </source>
</evidence>
<dbReference type="PROSITE" id="PS50042">
    <property type="entry name" value="CNMP_BINDING_3"/>
    <property type="match status" value="1"/>
</dbReference>
<keyword evidence="4" id="KW-1185">Reference proteome</keyword>
<dbReference type="EnsemblMetazoa" id="G27775.1">
    <property type="protein sequence ID" value="G27775.1:cds"/>
    <property type="gene ID" value="G27775"/>
</dbReference>
<dbReference type="InterPro" id="IPR018488">
    <property type="entry name" value="cNMP-bd_CS"/>
</dbReference>
<evidence type="ECO:0000256" key="1">
    <source>
        <dbReference type="SAM" id="MobiDB-lite"/>
    </source>
</evidence>
<dbReference type="CDD" id="cd00038">
    <property type="entry name" value="CAP_ED"/>
    <property type="match status" value="1"/>
</dbReference>
<feature type="compositionally biased region" description="Basic residues" evidence="1">
    <location>
        <begin position="212"/>
        <end position="227"/>
    </location>
</feature>
<dbReference type="SUPFAM" id="SSF51206">
    <property type="entry name" value="cAMP-binding domain-like"/>
    <property type="match status" value="2"/>
</dbReference>
<dbReference type="PANTHER" id="PTHR23011">
    <property type="entry name" value="CYCLIC NUCLEOTIDE-BINDING DOMAIN CONTAINING PROTEIN"/>
    <property type="match status" value="1"/>
</dbReference>
<name>A0A8W8LFI6_MAGGI</name>
<feature type="domain" description="Cyclic nucleotide-binding" evidence="2">
    <location>
        <begin position="444"/>
        <end position="552"/>
    </location>
</feature>
<dbReference type="InterPro" id="IPR014710">
    <property type="entry name" value="RmlC-like_jellyroll"/>
</dbReference>
<dbReference type="OMA" id="REISHNK"/>
<evidence type="ECO:0000313" key="4">
    <source>
        <dbReference type="Proteomes" id="UP000005408"/>
    </source>
</evidence>
<protein>
    <recommendedName>
        <fullName evidence="2">Cyclic nucleotide-binding domain-containing protein</fullName>
    </recommendedName>
</protein>
<dbReference type="PANTHER" id="PTHR23011:SF44">
    <property type="entry name" value="CYCLIC NUCLEOTIDE-BINDING DOMAIN-CONTAINING PROTEIN"/>
    <property type="match status" value="1"/>
</dbReference>
<feature type="compositionally biased region" description="Basic and acidic residues" evidence="1">
    <location>
        <begin position="73"/>
        <end position="104"/>
    </location>
</feature>
<dbReference type="InterPro" id="IPR000595">
    <property type="entry name" value="cNMP-bd_dom"/>
</dbReference>
<dbReference type="PROSITE" id="PS00888">
    <property type="entry name" value="CNMP_BINDING_1"/>
    <property type="match status" value="1"/>
</dbReference>
<proteinExistence type="predicted"/>
<evidence type="ECO:0000313" key="3">
    <source>
        <dbReference type="EnsemblMetazoa" id="G27775.1:cds"/>
    </source>
</evidence>
<dbReference type="SMART" id="SM00100">
    <property type="entry name" value="cNMP"/>
    <property type="match status" value="1"/>
</dbReference>
<feature type="region of interest" description="Disordered" evidence="1">
    <location>
        <begin position="212"/>
        <end position="235"/>
    </location>
</feature>
<feature type="region of interest" description="Disordered" evidence="1">
    <location>
        <begin position="54"/>
        <end position="117"/>
    </location>
</feature>
<dbReference type="InterPro" id="IPR018490">
    <property type="entry name" value="cNMP-bd_dom_sf"/>
</dbReference>
<reference evidence="3" key="1">
    <citation type="submission" date="2022-08" db="UniProtKB">
        <authorList>
            <consortium name="EnsemblMetazoa"/>
        </authorList>
    </citation>
    <scope>IDENTIFICATION</scope>
    <source>
        <strain evidence="3">05x7-T-G4-1.051#20</strain>
    </source>
</reference>
<dbReference type="AlphaFoldDB" id="A0A8W8LFI6"/>
<accession>A0A8W8LFI6</accession>
<dbReference type="Gene3D" id="2.60.120.10">
    <property type="entry name" value="Jelly Rolls"/>
    <property type="match status" value="2"/>
</dbReference>
<dbReference type="OrthoDB" id="166212at2759"/>
<dbReference type="Pfam" id="PF00027">
    <property type="entry name" value="cNMP_binding"/>
    <property type="match status" value="1"/>
</dbReference>
<sequence length="791" mass="91679">MSRSFSKDVHERARLKAQARILEWVEQTKSAGITRLHDRYGEVFKRVEYKSIENNANKASNEEPNKQQSKGKSKAEQKDTIAPDTRKTPERCKSRQTPDSRKWMQQDNRSSHNRSSRAGFTSVCSVEAVSLLCDDETAKNCDSSFNIDHVLDGKVPRKFKHDRDSIRIIRGTAKFKPKTYRTIQQKKLYDSCEKCNVVRESDIDQSLKRIRRQSVFRRKQKQKHQPKKGGEDKGPFYVITSSEGVDLKRSSTTTVQRHTHSRSGLLPQLNEICASDTELPTSLRTASSLAIGTEHSEDIVARPISATKITQHTIPILPTLRRVKSGKKKCKADPQQPVKVDYIKPTHYTLKRYIRKIMNVLHLLRVTRQKVKVDLLAECQNQKRQDERKSKKEHLTFDPSYFRAATTTYGGLSTSARTALWKPIGHRTPDDVRILTEVIYRLPFFTKYSRSVKEKLAQVVWYDQFENDRIIIRQGDLGSRMYFVISGYASVQRTDIDPRTNSKIIQHLYDINEGSTFGELALIRNMVRNFTVICKGDSEFLSLSKGEFNSILRKDYEDSWNKRLDFFQKSVYFEKMSEDQKRQMADMSEIREYSNNRVIHGNVPGLTHHVYFIRAGKCEIVKKVGFVRCVSPFLRPDLILQGSKSDKADPKKFLNKPYGRRLRRLTPEDHFLTVLTLTAGEYFGVGEDLTDTSIIAKGKVEIISLNAVTFSLNYTVIQSMRDNRKNLIPSTEELARRFEKNRKWMEYKRKVIDDIVKWRKKTNCATYQDVPEAMLKEPSIPLDLINYKMFH</sequence>
<dbReference type="Proteomes" id="UP000005408">
    <property type="component" value="Unassembled WGS sequence"/>
</dbReference>